<evidence type="ECO:0000256" key="1">
    <source>
        <dbReference type="ARBA" id="ARBA00004245"/>
    </source>
</evidence>
<comment type="function">
    <text evidence="6">Functions as a component of the Arp2/3 complex which is involved in regulation of actin polymerization and together with an activating nucleation-promoting factor (NPF) mediates the formation of branched actin networks.</text>
</comment>
<dbReference type="InterPro" id="IPR006789">
    <property type="entry name" value="ARPC5"/>
</dbReference>
<dbReference type="InterPro" id="IPR036743">
    <property type="entry name" value="ARPC5_sf"/>
</dbReference>
<evidence type="ECO:0000256" key="4">
    <source>
        <dbReference type="ARBA" id="ARBA00023212"/>
    </source>
</evidence>
<keyword evidence="9" id="KW-1185">Reference proteome</keyword>
<dbReference type="FunFam" id="1.25.40.190:FF:000003">
    <property type="entry name" value="Actin-related protein 2/3 complex subunit 5"/>
    <property type="match status" value="1"/>
</dbReference>
<dbReference type="GO" id="GO:0044396">
    <property type="term" value="P:actin cortical patch organization"/>
    <property type="evidence" value="ECO:0007669"/>
    <property type="project" value="UniProtKB-ARBA"/>
</dbReference>
<accession>A0A899G244</accession>
<dbReference type="PANTHER" id="PTHR12644">
    <property type="entry name" value="ARP2/3 COMPLEX 16 KD SUBUNIT P16-ARC"/>
    <property type="match status" value="1"/>
</dbReference>
<gene>
    <name evidence="8" type="ORF">MERGE_002728</name>
</gene>
<dbReference type="Gene3D" id="1.25.40.190">
    <property type="entry name" value="Actin-related protein 2/3 complex subunit 5"/>
    <property type="match status" value="1"/>
</dbReference>
<dbReference type="GO" id="GO:0034314">
    <property type="term" value="P:Arp2/3 complex-mediated actin nucleation"/>
    <property type="evidence" value="ECO:0007669"/>
    <property type="project" value="InterPro"/>
</dbReference>
<dbReference type="PIRSF" id="PIRSF039096">
    <property type="entry name" value="p16-ARC"/>
    <property type="match status" value="1"/>
</dbReference>
<evidence type="ECO:0000313" key="8">
    <source>
        <dbReference type="EMBL" id="QSL65418.1"/>
    </source>
</evidence>
<evidence type="ECO:0000256" key="7">
    <source>
        <dbReference type="RuleBase" id="RU004301"/>
    </source>
</evidence>
<evidence type="ECO:0000313" key="9">
    <source>
        <dbReference type="Proteomes" id="UP000663699"/>
    </source>
</evidence>
<comment type="subcellular location">
    <subcellularLocation>
        <location evidence="1">Cytoplasm</location>
        <location evidence="1">Cytoskeleton</location>
    </subcellularLocation>
</comment>
<keyword evidence="3" id="KW-0963">Cytoplasm</keyword>
<evidence type="ECO:0000256" key="3">
    <source>
        <dbReference type="ARBA" id="ARBA00022490"/>
    </source>
</evidence>
<organism evidence="8 9">
    <name type="scientific">Pneumocystis wakefieldiae</name>
    <dbReference type="NCBI Taxonomy" id="38082"/>
    <lineage>
        <taxon>Eukaryota</taxon>
        <taxon>Fungi</taxon>
        <taxon>Dikarya</taxon>
        <taxon>Ascomycota</taxon>
        <taxon>Taphrinomycotina</taxon>
        <taxon>Pneumocystomycetes</taxon>
        <taxon>Pneumocystaceae</taxon>
        <taxon>Pneumocystis</taxon>
    </lineage>
</organism>
<dbReference type="SUPFAM" id="SSF69103">
    <property type="entry name" value="Arp2/3 complex 16 kDa subunit ARPC5"/>
    <property type="match status" value="1"/>
</dbReference>
<keyword evidence="4 7" id="KW-0206">Cytoskeleton</keyword>
<reference evidence="8" key="1">
    <citation type="submission" date="2020-06" db="EMBL/GenBank/DDBJ databases">
        <title>Genomes of multiple members of Pneumocystis genus reveal paths to human pathogen Pneumocystis jirovecii.</title>
        <authorList>
            <person name="Cisse O.H."/>
            <person name="Ma L."/>
            <person name="Dekker J."/>
            <person name="Khil P."/>
            <person name="Jo J."/>
            <person name="Brenchley J."/>
            <person name="Blair R."/>
            <person name="Pahar B."/>
            <person name="Chabe M."/>
            <person name="Van Rompay K.A."/>
            <person name="Keesler R."/>
            <person name="Sukura A."/>
            <person name="Hirsch V."/>
            <person name="Kutty G."/>
            <person name="Liu Y."/>
            <person name="Peng L."/>
            <person name="Chen J."/>
            <person name="Song J."/>
            <person name="Weissenbacher-Lang C."/>
            <person name="Xu J."/>
            <person name="Upham N.S."/>
            <person name="Stajich J.E."/>
            <person name="Cuomo C.A."/>
            <person name="Cushion M.T."/>
            <person name="Kovacs J.A."/>
        </authorList>
    </citation>
    <scope>NUCLEOTIDE SEQUENCE</scope>
    <source>
        <strain evidence="8">2A</strain>
    </source>
</reference>
<dbReference type="EMBL" id="CP054537">
    <property type="protein sequence ID" value="QSL65418.1"/>
    <property type="molecule type" value="Genomic_DNA"/>
</dbReference>
<dbReference type="GO" id="GO:0005885">
    <property type="term" value="C:Arp2/3 protein complex"/>
    <property type="evidence" value="ECO:0007669"/>
    <property type="project" value="InterPro"/>
</dbReference>
<dbReference type="AlphaFoldDB" id="A0A899G244"/>
<proteinExistence type="inferred from homology"/>
<dbReference type="Pfam" id="PF04699">
    <property type="entry name" value="P16-Arc"/>
    <property type="match status" value="1"/>
</dbReference>
<name>A0A899G244_9ASCO</name>
<evidence type="ECO:0000256" key="6">
    <source>
        <dbReference type="ARBA" id="ARBA00060329"/>
    </source>
</evidence>
<comment type="function">
    <text evidence="7">Functions as component of the Arp2/3 complex which is involved in regulation of actin polymerization and together with an activating nucleation-promoting factor (NPF) mediates the formation of branched actin networks. Arp2/3 complex plays a critical role in the control of cell morphogenesis via the modulation of cell polarity development.</text>
</comment>
<dbReference type="OrthoDB" id="195498at2759"/>
<sequence>MSFRQKQIDIYNNDTLKKEDLFEKDKRSPDEIREDISKRTPLLLGMILKGKTVEALVQALINPPYGDVDDAKKQHMDTIFELLSSIKPNEISDVIKTLNTEQQDVLMKYLYKGFADPKSYNPAILLNWHEKLVKAAGHGCIVRSVLTDMRTV</sequence>
<comment type="similarity">
    <text evidence="2 7">Belongs to the ARPC5 family.</text>
</comment>
<evidence type="ECO:0000256" key="5">
    <source>
        <dbReference type="ARBA" id="ARBA00040214"/>
    </source>
</evidence>
<dbReference type="Proteomes" id="UP000663699">
    <property type="component" value="Chromosome 6"/>
</dbReference>
<evidence type="ECO:0000256" key="2">
    <source>
        <dbReference type="ARBA" id="ARBA00006084"/>
    </source>
</evidence>
<protein>
    <recommendedName>
        <fullName evidence="5 7">Actin-related protein 2/3 complex subunit 5</fullName>
    </recommendedName>
</protein>
<dbReference type="GO" id="GO:0030833">
    <property type="term" value="P:regulation of actin filament polymerization"/>
    <property type="evidence" value="ECO:0007669"/>
    <property type="project" value="InterPro"/>
</dbReference>